<feature type="region of interest" description="Disordered" evidence="1">
    <location>
        <begin position="459"/>
        <end position="533"/>
    </location>
</feature>
<name>A0A6A4FIL1_9STRA</name>
<dbReference type="SUPFAM" id="SSF53098">
    <property type="entry name" value="Ribonuclease H-like"/>
    <property type="match status" value="1"/>
</dbReference>
<gene>
    <name evidence="3" type="ORF">PR003_g8556</name>
</gene>
<keyword evidence="4" id="KW-1185">Reference proteome</keyword>
<dbReference type="AlphaFoldDB" id="A0A6A4FIL1"/>
<dbReference type="GO" id="GO:0003676">
    <property type="term" value="F:nucleic acid binding"/>
    <property type="evidence" value="ECO:0007669"/>
    <property type="project" value="InterPro"/>
</dbReference>
<dbReference type="EMBL" id="QXFT01000427">
    <property type="protein sequence ID" value="KAE9344281.1"/>
    <property type="molecule type" value="Genomic_DNA"/>
</dbReference>
<dbReference type="InterPro" id="IPR052160">
    <property type="entry name" value="Gypsy_RT_Integrase-like"/>
</dbReference>
<feature type="region of interest" description="Disordered" evidence="1">
    <location>
        <begin position="550"/>
        <end position="598"/>
    </location>
</feature>
<feature type="region of interest" description="Disordered" evidence="1">
    <location>
        <begin position="1"/>
        <end position="47"/>
    </location>
</feature>
<organism evidence="3 4">
    <name type="scientific">Phytophthora rubi</name>
    <dbReference type="NCBI Taxonomy" id="129364"/>
    <lineage>
        <taxon>Eukaryota</taxon>
        <taxon>Sar</taxon>
        <taxon>Stramenopiles</taxon>
        <taxon>Oomycota</taxon>
        <taxon>Peronosporomycetes</taxon>
        <taxon>Peronosporales</taxon>
        <taxon>Peronosporaceae</taxon>
        <taxon>Phytophthora</taxon>
    </lineage>
</organism>
<feature type="domain" description="Integrase catalytic" evidence="2">
    <location>
        <begin position="174"/>
        <end position="346"/>
    </location>
</feature>
<evidence type="ECO:0000313" key="3">
    <source>
        <dbReference type="EMBL" id="KAE9344281.1"/>
    </source>
</evidence>
<dbReference type="Proteomes" id="UP000434957">
    <property type="component" value="Unassembled WGS sequence"/>
</dbReference>
<accession>A0A6A4FIL1</accession>
<evidence type="ECO:0000313" key="4">
    <source>
        <dbReference type="Proteomes" id="UP000434957"/>
    </source>
</evidence>
<dbReference type="InterPro" id="IPR012337">
    <property type="entry name" value="RNaseH-like_sf"/>
</dbReference>
<dbReference type="InterPro" id="IPR036397">
    <property type="entry name" value="RNaseH_sf"/>
</dbReference>
<evidence type="ECO:0000256" key="1">
    <source>
        <dbReference type="SAM" id="MobiDB-lite"/>
    </source>
</evidence>
<dbReference type="PANTHER" id="PTHR47266">
    <property type="entry name" value="ENDONUCLEASE-RELATED"/>
    <property type="match status" value="1"/>
</dbReference>
<dbReference type="InterPro" id="IPR001584">
    <property type="entry name" value="Integrase_cat-core"/>
</dbReference>
<protein>
    <recommendedName>
        <fullName evidence="2">Integrase catalytic domain-containing protein</fullName>
    </recommendedName>
</protein>
<dbReference type="Gene3D" id="3.30.420.10">
    <property type="entry name" value="Ribonuclease H-like superfamily/Ribonuclease H"/>
    <property type="match status" value="1"/>
</dbReference>
<dbReference type="PROSITE" id="PS50994">
    <property type="entry name" value="INTEGRASE"/>
    <property type="match status" value="1"/>
</dbReference>
<reference evidence="3 4" key="1">
    <citation type="submission" date="2018-08" db="EMBL/GenBank/DDBJ databases">
        <title>Genomic investigation of the strawberry pathogen Phytophthora fragariae indicates pathogenicity is determined by transcriptional variation in three key races.</title>
        <authorList>
            <person name="Adams T.M."/>
            <person name="Armitage A.D."/>
            <person name="Sobczyk M.K."/>
            <person name="Bates H.J."/>
            <person name="Dunwell J.M."/>
            <person name="Nellist C.F."/>
            <person name="Harrison R.J."/>
        </authorList>
    </citation>
    <scope>NUCLEOTIDE SEQUENCE [LARGE SCALE GENOMIC DNA]</scope>
    <source>
        <strain evidence="3 4">SCRP333</strain>
    </source>
</reference>
<dbReference type="GO" id="GO:0015074">
    <property type="term" value="P:DNA integration"/>
    <property type="evidence" value="ECO:0007669"/>
    <property type="project" value="InterPro"/>
</dbReference>
<comment type="caution">
    <text evidence="3">The sequence shown here is derived from an EMBL/GenBank/DDBJ whole genome shotgun (WGS) entry which is preliminary data.</text>
</comment>
<proteinExistence type="predicted"/>
<sequence>MKTAAEGEADPTAKSAKRTPKTPVAGNLTTRRTVAETPAARRQQRPAKLICGGDGQPTTAAGPVVNEVAQAQAEQRARERAGQREHDPTLQMTDDEIISAQAKSSLVQRLVKAGENGGLKVEVRHGLALIATAEGKRVILPPSLWAVVFKEAHNSVWAGHLRAPHTHARIARPREVVPPLRSIRGGDVGDRWALDVAGPLPTKVGGPRYVISAVEYVTRYVVAVAVKQHEAEHVAEFLMRHVVLKFGPFRELLTDGAPELTGKVIEKLFTMLQAQNPVPYRPQMIGLVERFHRTWKDCVAAYMATHYGEAITKMGRQLKSPNELLRETSVAESGEMTSYHRRLLQAMRSSHEIAERARARDQARQAKYYNLRTKQKRTLAPGDRVWMFRSPRGPTAYNLVHQRVGPMRVIEPAGYDNFLVEREDTDGDAERHFVHVSFLVTYYYPKTLLKQAAADIAEQVEHERDDEETASPVRATTAPINAATAVRGRKRGGTERDTTSSSSSSGPYGMQCESLPQTTSRDGSPLPSMIGFSRPTESWKLRWGKKACNGSVAQSGHTEAAAARIEWTDEEVHNKRRPMGAGYAGDEDESAGSDGGVP</sequence>
<evidence type="ECO:0000259" key="2">
    <source>
        <dbReference type="PROSITE" id="PS50994"/>
    </source>
</evidence>